<name>A0A219ARR8_METCM</name>
<dbReference type="GeneID" id="33936802"/>
<evidence type="ECO:0000313" key="3">
    <source>
        <dbReference type="Proteomes" id="UP000078397"/>
    </source>
</evidence>
<evidence type="ECO:0000259" key="1">
    <source>
        <dbReference type="Pfam" id="PF14206"/>
    </source>
</evidence>
<dbReference type="OrthoDB" id="10496116at2759"/>
<comment type="caution">
    <text evidence="2">The sequence shown here is derived from an EMBL/GenBank/DDBJ whole genome shotgun (WGS) entry which is preliminary data.</text>
</comment>
<dbReference type="EMBL" id="LSBJ02000005">
    <property type="protein sequence ID" value="OWT42905.1"/>
    <property type="molecule type" value="Genomic_DNA"/>
</dbReference>
<accession>A0A219ARR8</accession>
<sequence>MPRFDGSNSIETYRYPCVCCGHLTFSVDSWPGSFHICPICFWEDDLTQLEDPFDNSGANPISLLTAQLNYQAFGACDKSCLPHVQQPTEEQPLSSFWRLIDQEVDDFLAGEVDPTDWRTYCWWLPQFRKQNRE</sequence>
<dbReference type="Proteomes" id="UP000078397">
    <property type="component" value="Unassembled WGS sequence"/>
</dbReference>
<reference evidence="2 3" key="1">
    <citation type="journal article" date="2016" name="PLoS Pathog.">
        <title>Biosynthesis of antibiotic leucinostatins in bio-control fungus Purpureocillium lilacinum and their inhibition on phytophthora revealed by genome mining.</title>
        <authorList>
            <person name="Wang G."/>
            <person name="Liu Z."/>
            <person name="Lin R."/>
            <person name="Li E."/>
            <person name="Mao Z."/>
            <person name="Ling J."/>
            <person name="Yang Y."/>
            <person name="Yin W.B."/>
            <person name="Xie B."/>
        </authorList>
    </citation>
    <scope>NUCLEOTIDE SEQUENCE [LARGE SCALE GENOMIC DNA]</scope>
    <source>
        <strain evidence="2">170</strain>
    </source>
</reference>
<dbReference type="Pfam" id="PF14206">
    <property type="entry name" value="Cys_rich_CPCC"/>
    <property type="match status" value="1"/>
</dbReference>
<organism evidence="2 3">
    <name type="scientific">Pochonia chlamydosporia 170</name>
    <dbReference type="NCBI Taxonomy" id="1380566"/>
    <lineage>
        <taxon>Eukaryota</taxon>
        <taxon>Fungi</taxon>
        <taxon>Dikarya</taxon>
        <taxon>Ascomycota</taxon>
        <taxon>Pezizomycotina</taxon>
        <taxon>Sordariomycetes</taxon>
        <taxon>Hypocreomycetidae</taxon>
        <taxon>Hypocreales</taxon>
        <taxon>Clavicipitaceae</taxon>
        <taxon>Pochonia</taxon>
    </lineage>
</organism>
<feature type="domain" description="Cysteine-rich CPCC" evidence="1">
    <location>
        <begin position="15"/>
        <end position="90"/>
    </location>
</feature>
<keyword evidence="3" id="KW-1185">Reference proteome</keyword>
<dbReference type="AlphaFoldDB" id="A0A219ARR8"/>
<dbReference type="KEGG" id="pchm:VFPPC_17902"/>
<proteinExistence type="predicted"/>
<dbReference type="InterPro" id="IPR025983">
    <property type="entry name" value="Cys_rich_CPCC"/>
</dbReference>
<dbReference type="RefSeq" id="XP_022285371.1">
    <property type="nucleotide sequence ID" value="XM_022429575.1"/>
</dbReference>
<protein>
    <submittedName>
        <fullName evidence="2">Cysteine-rich CPCC domain-containing protein</fullName>
    </submittedName>
</protein>
<evidence type="ECO:0000313" key="2">
    <source>
        <dbReference type="EMBL" id="OWT42905.1"/>
    </source>
</evidence>
<gene>
    <name evidence="2" type="ORF">VFPPC_17902</name>
</gene>